<name>A0A098BFM1_9NOCA</name>
<evidence type="ECO:0000313" key="1">
    <source>
        <dbReference type="EMBL" id="CDZ87543.1"/>
    </source>
</evidence>
<dbReference type="InterPro" id="IPR011004">
    <property type="entry name" value="Trimer_LpxA-like_sf"/>
</dbReference>
<dbReference type="RefSeq" id="WP_190242321.1">
    <property type="nucleotide sequence ID" value="NZ_CP024890.1"/>
</dbReference>
<organism evidence="1 2">
    <name type="scientific">Rhodococcus ruber</name>
    <dbReference type="NCBI Taxonomy" id="1830"/>
    <lineage>
        <taxon>Bacteria</taxon>
        <taxon>Bacillati</taxon>
        <taxon>Actinomycetota</taxon>
        <taxon>Actinomycetes</taxon>
        <taxon>Mycobacteriales</taxon>
        <taxon>Nocardiaceae</taxon>
        <taxon>Rhodococcus</taxon>
    </lineage>
</organism>
<evidence type="ECO:0000313" key="2">
    <source>
        <dbReference type="Proteomes" id="UP000042997"/>
    </source>
</evidence>
<gene>
    <name evidence="1" type="ORF">RHRU231_300002</name>
</gene>
<reference evidence="1 2" key="1">
    <citation type="journal article" date="2014" name="Genome Announc.">
        <title>Draft Genome Sequence of Propane- and Butane-Oxidizing Actinobacterium Rhodococcus ruber IEGM 231.</title>
        <authorList>
            <person name="Ivshina I.B."/>
            <person name="Kuyukina M.S."/>
            <person name="Krivoruchko A.V."/>
            <person name="Barbe V."/>
            <person name="Fischer C."/>
        </authorList>
    </citation>
    <scope>NUCLEOTIDE SEQUENCE [LARGE SCALE GENOMIC DNA]</scope>
</reference>
<dbReference type="SUPFAM" id="SSF51161">
    <property type="entry name" value="Trimeric LpxA-like enzymes"/>
    <property type="match status" value="1"/>
</dbReference>
<accession>A0A098BFM1</accession>
<protein>
    <recommendedName>
        <fullName evidence="3">Serine acetyltransferase</fullName>
    </recommendedName>
</protein>
<proteinExistence type="predicted"/>
<dbReference type="EMBL" id="CCSD01000040">
    <property type="protein sequence ID" value="CDZ87543.1"/>
    <property type="molecule type" value="Genomic_DNA"/>
</dbReference>
<evidence type="ECO:0008006" key="3">
    <source>
        <dbReference type="Google" id="ProtNLM"/>
    </source>
</evidence>
<dbReference type="Proteomes" id="UP000042997">
    <property type="component" value="Unassembled WGS sequence"/>
</dbReference>
<dbReference type="Gene3D" id="2.160.10.10">
    <property type="entry name" value="Hexapeptide repeat proteins"/>
    <property type="match status" value="1"/>
</dbReference>
<dbReference type="PANTHER" id="PTHR42811">
    <property type="entry name" value="SERINE ACETYLTRANSFERASE"/>
    <property type="match status" value="1"/>
</dbReference>
<dbReference type="AlphaFoldDB" id="A0A098BFM1"/>
<sequence length="150" mass="15565">MTPERLWIFSTRLHQRNFRRAARFVKAVNALLYSNALPAEATVAGDVKLWHHGLGVVIHPDTTIGRGVQIGHHVTIGAGSPDSGTPYGVVIEDGVILATGAVVAPKVGHRLTIGAGARIGANTVVTKDVPSGATAIGGAVRIIEAENTAP</sequence>